<dbReference type="PANTHER" id="PTHR36838">
    <property type="entry name" value="AUXIN EFFLUX CARRIER FAMILY PROTEIN"/>
    <property type="match status" value="1"/>
</dbReference>
<evidence type="ECO:0000256" key="2">
    <source>
        <dbReference type="ARBA" id="ARBA00022448"/>
    </source>
</evidence>
<evidence type="ECO:0000256" key="7">
    <source>
        <dbReference type="SAM" id="Phobius"/>
    </source>
</evidence>
<evidence type="ECO:0000256" key="5">
    <source>
        <dbReference type="ARBA" id="ARBA00022989"/>
    </source>
</evidence>
<evidence type="ECO:0000256" key="1">
    <source>
        <dbReference type="ARBA" id="ARBA00004141"/>
    </source>
</evidence>
<keyword evidence="2" id="KW-0813">Transport</keyword>
<evidence type="ECO:0000256" key="4">
    <source>
        <dbReference type="ARBA" id="ARBA00022692"/>
    </source>
</evidence>
<comment type="subcellular location">
    <subcellularLocation>
        <location evidence="1">Membrane</location>
        <topology evidence="1">Multi-pass membrane protein</topology>
    </subcellularLocation>
</comment>
<dbReference type="RefSeq" id="WP_420068895.1">
    <property type="nucleotide sequence ID" value="NZ_JBCHKQ010000001.1"/>
</dbReference>
<proteinExistence type="predicted"/>
<sequence length="304" mass="33304">MENSIHYPFLLSLFVILTGYVLTRLKVLSLELGKDISRLIVNVTLPAVILNTLTTMELVGSLFFFPLICIAASVIILPFAKLFFNRLSLADRGNAYLTVIGYNIGLFAYPLIEGLYGKDGLAGVAMFDVGNAFVAFGLLYLVARHFSPQEDKKITPVRILKALLYSIPFMSYVIGLSLNIAGLSFPSIIGDAIALIARANNALVLLVLGMTLRFTFPKKTAKVFARALAVRYGLGLVLGFAAFFLLPFDIFYRRILLIGLLLPAPLVIIPYAAENELDMEFAGTYANASVVISFAIMWLIASIT</sequence>
<feature type="transmembrane region" description="Helical" evidence="7">
    <location>
        <begin position="285"/>
        <end position="303"/>
    </location>
</feature>
<accession>A0ABU9UAF7</accession>
<dbReference type="Proteomes" id="UP001466331">
    <property type="component" value="Unassembled WGS sequence"/>
</dbReference>
<feature type="transmembrane region" description="Helical" evidence="7">
    <location>
        <begin position="254"/>
        <end position="273"/>
    </location>
</feature>
<feature type="transmembrane region" description="Helical" evidence="7">
    <location>
        <begin position="195"/>
        <end position="216"/>
    </location>
</feature>
<evidence type="ECO:0000256" key="6">
    <source>
        <dbReference type="ARBA" id="ARBA00023136"/>
    </source>
</evidence>
<protein>
    <submittedName>
        <fullName evidence="8">AEC family transporter</fullName>
    </submittedName>
</protein>
<evidence type="ECO:0000313" key="9">
    <source>
        <dbReference type="Proteomes" id="UP001466331"/>
    </source>
</evidence>
<name>A0ABU9UAF7_9SPIR</name>
<dbReference type="PANTHER" id="PTHR36838:SF3">
    <property type="entry name" value="TRANSPORTER AUXIN EFFLUX CARRIER EC FAMILY"/>
    <property type="match status" value="1"/>
</dbReference>
<feature type="transmembrane region" description="Helical" evidence="7">
    <location>
        <begin position="124"/>
        <end position="143"/>
    </location>
</feature>
<gene>
    <name evidence="8" type="ORF">WKV44_02705</name>
</gene>
<feature type="transmembrane region" description="Helical" evidence="7">
    <location>
        <begin position="95"/>
        <end position="112"/>
    </location>
</feature>
<evidence type="ECO:0000313" key="8">
    <source>
        <dbReference type="EMBL" id="MEM5947446.1"/>
    </source>
</evidence>
<keyword evidence="3" id="KW-1003">Cell membrane</keyword>
<keyword evidence="5 7" id="KW-1133">Transmembrane helix</keyword>
<evidence type="ECO:0000256" key="3">
    <source>
        <dbReference type="ARBA" id="ARBA00022475"/>
    </source>
</evidence>
<dbReference type="Pfam" id="PF03547">
    <property type="entry name" value="Mem_trans"/>
    <property type="match status" value="1"/>
</dbReference>
<comment type="caution">
    <text evidence="8">The sequence shown here is derived from an EMBL/GenBank/DDBJ whole genome shotgun (WGS) entry which is preliminary data.</text>
</comment>
<dbReference type="InterPro" id="IPR004776">
    <property type="entry name" value="Mem_transp_PIN-like"/>
</dbReference>
<dbReference type="EMBL" id="JBCHKQ010000001">
    <property type="protein sequence ID" value="MEM5947446.1"/>
    <property type="molecule type" value="Genomic_DNA"/>
</dbReference>
<feature type="transmembrane region" description="Helical" evidence="7">
    <location>
        <begin position="163"/>
        <end position="189"/>
    </location>
</feature>
<feature type="transmembrane region" description="Helical" evidence="7">
    <location>
        <begin position="62"/>
        <end position="83"/>
    </location>
</feature>
<feature type="transmembrane region" description="Helical" evidence="7">
    <location>
        <begin position="39"/>
        <end position="56"/>
    </location>
</feature>
<feature type="transmembrane region" description="Helical" evidence="7">
    <location>
        <begin position="228"/>
        <end position="248"/>
    </location>
</feature>
<keyword evidence="9" id="KW-1185">Reference proteome</keyword>
<organism evidence="8 9">
    <name type="scientific">Rarispira pelagica</name>
    <dbReference type="NCBI Taxonomy" id="3141764"/>
    <lineage>
        <taxon>Bacteria</taxon>
        <taxon>Pseudomonadati</taxon>
        <taxon>Spirochaetota</taxon>
        <taxon>Spirochaetia</taxon>
        <taxon>Winmispirales</taxon>
        <taxon>Winmispiraceae</taxon>
        <taxon>Rarispira</taxon>
    </lineage>
</organism>
<feature type="transmembrane region" description="Helical" evidence="7">
    <location>
        <begin position="6"/>
        <end position="27"/>
    </location>
</feature>
<keyword evidence="4 7" id="KW-0812">Transmembrane</keyword>
<keyword evidence="6 7" id="KW-0472">Membrane</keyword>
<reference evidence="8 9" key="1">
    <citation type="submission" date="2024-03" db="EMBL/GenBank/DDBJ databases">
        <title>Ignisphaera cupida sp. nov., a hyperthermophilic hydrolytic archaeon from a hot spring of Kamchatka, and proposal of Ignisphaeraceae fam. nov.</title>
        <authorList>
            <person name="Podosokorskaya O.A."/>
            <person name="Elcheninov A.G."/>
            <person name="Maltseva A.I."/>
            <person name="Zayulina K.S."/>
            <person name="Novikov A."/>
            <person name="Merkel A.Y."/>
        </authorList>
    </citation>
    <scope>NUCLEOTIDE SEQUENCE [LARGE SCALE GENOMIC DNA]</scope>
    <source>
        <strain evidence="8 9">38H-sp</strain>
    </source>
</reference>